<keyword evidence="1" id="KW-0472">Membrane</keyword>
<dbReference type="SMART" id="SM00409">
    <property type="entry name" value="IG"/>
    <property type="match status" value="2"/>
</dbReference>
<dbReference type="InterPro" id="IPR003599">
    <property type="entry name" value="Ig_sub"/>
</dbReference>
<evidence type="ECO:0000256" key="1">
    <source>
        <dbReference type="SAM" id="Phobius"/>
    </source>
</evidence>
<protein>
    <submittedName>
        <fullName evidence="4">CD7 protein</fullName>
    </submittedName>
</protein>
<evidence type="ECO:0000313" key="5">
    <source>
        <dbReference type="Proteomes" id="UP000658642"/>
    </source>
</evidence>
<dbReference type="SUPFAM" id="SSF48726">
    <property type="entry name" value="Immunoglobulin"/>
    <property type="match status" value="2"/>
</dbReference>
<evidence type="ECO:0000313" key="4">
    <source>
        <dbReference type="EMBL" id="NXY24722.1"/>
    </source>
</evidence>
<dbReference type="PROSITE" id="PS50835">
    <property type="entry name" value="IG_LIKE"/>
    <property type="match status" value="1"/>
</dbReference>
<dbReference type="Proteomes" id="UP000658642">
    <property type="component" value="Unassembled WGS sequence"/>
</dbReference>
<gene>
    <name evidence="4" type="primary">Cd7</name>
    <name evidence="4" type="ORF">ATRCLA_R16267</name>
</gene>
<dbReference type="Pfam" id="PF07686">
    <property type="entry name" value="V-set"/>
    <property type="match status" value="1"/>
</dbReference>
<dbReference type="Gene3D" id="2.60.40.10">
    <property type="entry name" value="Immunoglobulins"/>
    <property type="match status" value="2"/>
</dbReference>
<accession>A0A852P2S9</accession>
<dbReference type="InterPro" id="IPR013783">
    <property type="entry name" value="Ig-like_fold"/>
</dbReference>
<dbReference type="EMBL" id="WBMZ01014723">
    <property type="protein sequence ID" value="NXY24722.1"/>
    <property type="molecule type" value="Genomic_DNA"/>
</dbReference>
<keyword evidence="1" id="KW-1133">Transmembrane helix</keyword>
<feature type="non-terminal residue" evidence="4">
    <location>
        <position position="327"/>
    </location>
</feature>
<keyword evidence="2" id="KW-0732">Signal</keyword>
<feature type="chain" id="PRO_5032309936" evidence="2">
    <location>
        <begin position="23"/>
        <end position="327"/>
    </location>
</feature>
<dbReference type="GO" id="GO:0038023">
    <property type="term" value="F:signaling receptor activity"/>
    <property type="evidence" value="ECO:0007669"/>
    <property type="project" value="InterPro"/>
</dbReference>
<dbReference type="InterPro" id="IPR007110">
    <property type="entry name" value="Ig-like_dom"/>
</dbReference>
<dbReference type="InterPro" id="IPR039090">
    <property type="entry name" value="CD7"/>
</dbReference>
<dbReference type="GO" id="GO:0002250">
    <property type="term" value="P:adaptive immune response"/>
    <property type="evidence" value="ECO:0007669"/>
    <property type="project" value="InterPro"/>
</dbReference>
<dbReference type="PANTHER" id="PTHR15343">
    <property type="entry name" value="CD7"/>
    <property type="match status" value="1"/>
</dbReference>
<dbReference type="PANTHER" id="PTHR15343:SF0">
    <property type="entry name" value="T-CELL ANTIGEN CD7"/>
    <property type="match status" value="1"/>
</dbReference>
<reference evidence="4" key="1">
    <citation type="submission" date="2020-02" db="EMBL/GenBank/DDBJ databases">
        <title>Bird 10,000 Genomes (B10K) Project - Family phase.</title>
        <authorList>
            <person name="Zhang G."/>
        </authorList>
    </citation>
    <scope>NUCLEOTIDE SEQUENCE</scope>
    <source>
        <strain evidence="4">B10K-DU-029-61</strain>
        <tissue evidence="4">Blood</tissue>
    </source>
</reference>
<feature type="transmembrane region" description="Helical" evidence="1">
    <location>
        <begin position="266"/>
        <end position="290"/>
    </location>
</feature>
<keyword evidence="1" id="KW-0812">Transmembrane</keyword>
<dbReference type="OrthoDB" id="9899013at2759"/>
<evidence type="ECO:0000259" key="3">
    <source>
        <dbReference type="PROSITE" id="PS50835"/>
    </source>
</evidence>
<feature type="domain" description="Ig-like" evidence="3">
    <location>
        <begin position="155"/>
        <end position="242"/>
    </location>
</feature>
<feature type="signal peptide" evidence="2">
    <location>
        <begin position="1"/>
        <end position="22"/>
    </location>
</feature>
<name>A0A852P2S9_9PASS</name>
<feature type="non-terminal residue" evidence="4">
    <location>
        <position position="1"/>
    </location>
</feature>
<dbReference type="AlphaFoldDB" id="A0A852P2S9"/>
<comment type="caution">
    <text evidence="4">The sequence shown here is derived from an EMBL/GenBank/DDBJ whole genome shotgun (WGS) entry which is preliminary data.</text>
</comment>
<evidence type="ECO:0000256" key="2">
    <source>
        <dbReference type="SAM" id="SignalP"/>
    </source>
</evidence>
<sequence length="327" mass="37045">MLWISSLPIALLFLLLLPCFLAQDGGENEQSRDIISVWEGDSFSITCSMNGSENQVGMYLKDIRRNRNVIYVPYQKSSNIFPALANRLNYSKEGQDHRITLHSAQESDSNIYLCYEIVKINDHHKNLHGKKTIVVVKAKTSGALKQSPLYANPGQGQSISITCELKSSPEDEGIYLLRTHVQPGEVLYVSHRNVSRASPAFKNRWEYSKEGKSVVITLQNLQQNDSDNYVCAEEVKDSPLLSASGTMVLVKEWEQAYSQACKKSSWGLYGLIIVVVLLFCALVCCTLYHVDLKKYFQKKTPNIVYEDMSYSSRRNTMVRNDTYSRGN</sequence>
<dbReference type="InterPro" id="IPR013106">
    <property type="entry name" value="Ig_V-set"/>
</dbReference>
<organism evidence="4 5">
    <name type="scientific">Atrichornis clamosus</name>
    <dbReference type="NCBI Taxonomy" id="449594"/>
    <lineage>
        <taxon>Eukaryota</taxon>
        <taxon>Metazoa</taxon>
        <taxon>Chordata</taxon>
        <taxon>Craniata</taxon>
        <taxon>Vertebrata</taxon>
        <taxon>Euteleostomi</taxon>
        <taxon>Archelosauria</taxon>
        <taxon>Archosauria</taxon>
        <taxon>Dinosauria</taxon>
        <taxon>Saurischia</taxon>
        <taxon>Theropoda</taxon>
        <taxon>Coelurosauria</taxon>
        <taxon>Aves</taxon>
        <taxon>Neognathae</taxon>
        <taxon>Neoaves</taxon>
        <taxon>Telluraves</taxon>
        <taxon>Australaves</taxon>
        <taxon>Passeriformes</taxon>
        <taxon>Menuridae</taxon>
        <taxon>Atrichornis</taxon>
    </lineage>
</organism>
<proteinExistence type="predicted"/>
<keyword evidence="5" id="KW-1185">Reference proteome</keyword>
<dbReference type="InterPro" id="IPR036179">
    <property type="entry name" value="Ig-like_dom_sf"/>
</dbReference>
<dbReference type="GO" id="GO:0016020">
    <property type="term" value="C:membrane"/>
    <property type="evidence" value="ECO:0007669"/>
    <property type="project" value="InterPro"/>
</dbReference>